<dbReference type="PANTHER" id="PTHR12809:SF2">
    <property type="entry name" value="MEDIATOR OF RNA POLYMERASE II TRANSCRIPTION SUBUNIT 14"/>
    <property type="match status" value="1"/>
</dbReference>
<dbReference type="GO" id="GO:0006357">
    <property type="term" value="P:regulation of transcription by RNA polymerase II"/>
    <property type="evidence" value="ECO:0007669"/>
    <property type="project" value="InterPro"/>
</dbReference>
<keyword evidence="5 9" id="KW-0010">Activator</keyword>
<comment type="subcellular location">
    <subcellularLocation>
        <location evidence="1 9">Nucleus</location>
    </subcellularLocation>
</comment>
<evidence type="ECO:0000256" key="3">
    <source>
        <dbReference type="ARBA" id="ARBA00019619"/>
    </source>
</evidence>
<dbReference type="Proteomes" id="UP000572817">
    <property type="component" value="Unassembled WGS sequence"/>
</dbReference>
<dbReference type="GO" id="GO:0003712">
    <property type="term" value="F:transcription coregulator activity"/>
    <property type="evidence" value="ECO:0007669"/>
    <property type="project" value="UniProtKB-UniRule"/>
</dbReference>
<evidence type="ECO:0000256" key="2">
    <source>
        <dbReference type="ARBA" id="ARBA00007813"/>
    </source>
</evidence>
<dbReference type="InterPro" id="IPR013947">
    <property type="entry name" value="Mediator_Med14"/>
</dbReference>
<name>A0A8H4IT22_9PEZI</name>
<evidence type="ECO:0000256" key="7">
    <source>
        <dbReference type="ARBA" id="ARBA00023242"/>
    </source>
</evidence>
<feature type="region of interest" description="Disordered" evidence="10">
    <location>
        <begin position="167"/>
        <end position="266"/>
    </location>
</feature>
<dbReference type="GO" id="GO:0070847">
    <property type="term" value="C:core mediator complex"/>
    <property type="evidence" value="ECO:0007669"/>
    <property type="project" value="TreeGrafter"/>
</dbReference>
<keyword evidence="6 9" id="KW-0804">Transcription</keyword>
<evidence type="ECO:0000313" key="13">
    <source>
        <dbReference type="Proteomes" id="UP000572817"/>
    </source>
</evidence>
<sequence>MDAVPGYRQRWHARPSRLVYFDRNGGRPAMCLQEAARESWRATWKPLASLEIVWTTVVEAEPSTAVVGQDFGAVRPGCGPHHLLHHHCNALFLHHHHHHHHHPDARSPPTFKPLKPDVPTLSQPQTTRLRAPLPIPAFLSDEQSHLTDFTCLRPVARHLPQFSKIPLAERKAEDGTEGVQGSHGDGADGAKGRSMPGIVSMDRNGAQGAGLGKLDDRASAAPAAAQPKLNGDVPLPQLDGPSNMNGNSITNGAASLPQSPSTGLSQFPPELTSYHDFYLPFGKLVDRVAQETNVSLGEVLDKMSNLQISPAPAMNGINGHMTNGSAPQSKENEEKKTLMLNWAWGEREKFIKLLVLSKWSRNCDDVSKMIDLNMWLTEQMAHYEEAPKWIGQLKLNMEPAKAPNPDLRTALEVLSTGKTPWMPDLGYIPAEPLTPQQMLKTVTNLNALLAIRINLHEELPRHMKDWSIASGRATFRVPSEFELDVSIADEEPTSPFFIVDVRFLFSPKPEVPDAWFRDFVEPEANVVLANSGLSGIYDWLHGFVLTHKLTTLRMQAKELSETAWAGSLRIQQIHRSLTVQYWTGTPGAKSWIEIGISSGNPKSGKTSWRGPNPPQLSLRWTRKGVPVENIPLKIDWADLSLERILKAIIALHISFVLKSVRDQLSLLSHNHSGLSMEEITSDSEPTDCCLSLRPGTTSKATEVKIDPVSGRLSLKPATHFSLALERDVKDIAIDAAPRIESLICNALRVRIDKEAHNVGWTRLRHINIRPDATSATLHQKVVAQSFYRCQNWKSKWVLGLTVNLDGESWWLVELANENIGNSILESIPLMGTSPSERKQPVSQQFLRAVEGFACAQFTYAIAVKELRRLHVPHALRIIRDQKRKKTTLDRAVSQVTPALFIKSGPLLGEKDEQNNWAGEILRLQHKGVDTKTGCLVHAVKGEMAQGHVDFNLVSSHAGDVSFNSDGTFEVRLRTPFGEPFLEKIINRLKRIERLGRIVEVAKDQKLRCDHISLSRVVFRYCGNYKADIRFPEGSPVELHISPNNPHRRMATFLKHVLNDRDSGKAFAYFMKILSQTMPLLRGFEFIENSTPAPASISQPYVNPRSLDWYRICYENPATTFDIRLRTRHDSMEWHIHDSSSQQNAPRSPEFAAATKELFRQRGDKWLGVRTGIVAEIEGVEDALKKLDEVVKNFQRPITDRPVGGAAPAQQHAGQVQLNRPQPQGQPRPQNQQQQPTRPNPEVIMLD</sequence>
<dbReference type="EMBL" id="WWBZ02000040">
    <property type="protein sequence ID" value="KAF4305887.1"/>
    <property type="molecule type" value="Genomic_DNA"/>
</dbReference>
<evidence type="ECO:0000256" key="5">
    <source>
        <dbReference type="ARBA" id="ARBA00023159"/>
    </source>
</evidence>
<evidence type="ECO:0000313" key="12">
    <source>
        <dbReference type="EMBL" id="KAF4305887.1"/>
    </source>
</evidence>
<comment type="caution">
    <text evidence="12">The sequence shown here is derived from an EMBL/GenBank/DDBJ whole genome shotgun (WGS) entry which is preliminary data.</text>
</comment>
<dbReference type="OrthoDB" id="205099at2759"/>
<evidence type="ECO:0000256" key="4">
    <source>
        <dbReference type="ARBA" id="ARBA00023015"/>
    </source>
</evidence>
<feature type="compositionally biased region" description="Low complexity" evidence="10">
    <location>
        <begin position="1201"/>
        <end position="1240"/>
    </location>
</feature>
<comment type="similarity">
    <text evidence="2 9">Belongs to the Mediator complex subunit 14 family.</text>
</comment>
<accession>A0A8H4IT22</accession>
<dbReference type="PANTHER" id="PTHR12809">
    <property type="entry name" value="MEDIATOR COMPLEX SUBUNIT"/>
    <property type="match status" value="1"/>
</dbReference>
<evidence type="ECO:0000256" key="1">
    <source>
        <dbReference type="ARBA" id="ARBA00004123"/>
    </source>
</evidence>
<comment type="subunit">
    <text evidence="9">Component of the Mediator complex.</text>
</comment>
<keyword evidence="13" id="KW-1185">Reference proteome</keyword>
<gene>
    <name evidence="12" type="ORF">GTA08_BOTSDO06562</name>
</gene>
<organism evidence="12 13">
    <name type="scientific">Botryosphaeria dothidea</name>
    <dbReference type="NCBI Taxonomy" id="55169"/>
    <lineage>
        <taxon>Eukaryota</taxon>
        <taxon>Fungi</taxon>
        <taxon>Dikarya</taxon>
        <taxon>Ascomycota</taxon>
        <taxon>Pezizomycotina</taxon>
        <taxon>Dothideomycetes</taxon>
        <taxon>Dothideomycetes incertae sedis</taxon>
        <taxon>Botryosphaeriales</taxon>
        <taxon>Botryosphaeriaceae</taxon>
        <taxon>Botryosphaeria</taxon>
    </lineage>
</organism>
<feature type="region of interest" description="Disordered" evidence="10">
    <location>
        <begin position="1197"/>
        <end position="1246"/>
    </location>
</feature>
<dbReference type="AlphaFoldDB" id="A0A8H4IT22"/>
<dbReference type="GO" id="GO:0016592">
    <property type="term" value="C:mediator complex"/>
    <property type="evidence" value="ECO:0007669"/>
    <property type="project" value="UniProtKB-UniRule"/>
</dbReference>
<evidence type="ECO:0000256" key="10">
    <source>
        <dbReference type="SAM" id="MobiDB-lite"/>
    </source>
</evidence>
<evidence type="ECO:0000256" key="6">
    <source>
        <dbReference type="ARBA" id="ARBA00023163"/>
    </source>
</evidence>
<comment type="function">
    <text evidence="9">Component of the Mediator complex, a coactivator involved in the regulated transcription of nearly all RNA polymerase II-dependent genes. Mediator functions as a bridge to convey information from gene-specific regulatory proteins to the basal RNA polymerase II transcription machinery. Mediator is recruited to promoters by direct interactions with regulatory proteins and serves as a scaffold for the assembly of a functional preinitiation complex with RNA polymerase II and the general transcription factors.</text>
</comment>
<proteinExistence type="inferred from homology"/>
<keyword evidence="4 9" id="KW-0805">Transcription regulation</keyword>
<feature type="domain" description="Mediator complex subunit MED14 N-terminal" evidence="11">
    <location>
        <begin position="279"/>
        <end position="489"/>
    </location>
</feature>
<dbReference type="Pfam" id="PF08638">
    <property type="entry name" value="Med14"/>
    <property type="match status" value="1"/>
</dbReference>
<evidence type="ECO:0000259" key="11">
    <source>
        <dbReference type="Pfam" id="PF08638"/>
    </source>
</evidence>
<keyword evidence="7 9" id="KW-0539">Nucleus</keyword>
<feature type="compositionally biased region" description="Polar residues" evidence="10">
    <location>
        <begin position="240"/>
        <end position="265"/>
    </location>
</feature>
<protein>
    <recommendedName>
        <fullName evidence="3 9">Mediator of RNA polymerase II transcription subunit 14</fullName>
    </recommendedName>
    <alternativeName>
        <fullName evidence="8 9">Mediator complex subunit 14</fullName>
    </alternativeName>
</protein>
<evidence type="ECO:0000256" key="8">
    <source>
        <dbReference type="ARBA" id="ARBA00032007"/>
    </source>
</evidence>
<dbReference type="Pfam" id="PF26204">
    <property type="entry name" value="Med14_fung"/>
    <property type="match status" value="1"/>
</dbReference>
<dbReference type="InterPro" id="IPR055122">
    <property type="entry name" value="Med14_N"/>
</dbReference>
<evidence type="ECO:0000256" key="9">
    <source>
        <dbReference type="RuleBase" id="RU365082"/>
    </source>
</evidence>
<reference evidence="12" key="1">
    <citation type="submission" date="2020-04" db="EMBL/GenBank/DDBJ databases">
        <title>Genome Assembly and Annotation of Botryosphaeria dothidea sdau 11-99, a Latent Pathogen of Apple Fruit Ring Rot in China.</title>
        <authorList>
            <person name="Yu C."/>
            <person name="Diao Y."/>
            <person name="Lu Q."/>
            <person name="Zhao J."/>
            <person name="Cui S."/>
            <person name="Peng C."/>
            <person name="He B."/>
            <person name="Liu H."/>
        </authorList>
    </citation>
    <scope>NUCLEOTIDE SEQUENCE [LARGE SCALE GENOMIC DNA]</scope>
    <source>
        <strain evidence="12">Sdau11-99</strain>
    </source>
</reference>